<evidence type="ECO:0000313" key="2">
    <source>
        <dbReference type="Proteomes" id="UP001152798"/>
    </source>
</evidence>
<dbReference type="EMBL" id="OV725082">
    <property type="protein sequence ID" value="CAH1404794.1"/>
    <property type="molecule type" value="Genomic_DNA"/>
</dbReference>
<reference evidence="1" key="1">
    <citation type="submission" date="2022-01" db="EMBL/GenBank/DDBJ databases">
        <authorList>
            <person name="King R."/>
        </authorList>
    </citation>
    <scope>NUCLEOTIDE SEQUENCE</scope>
</reference>
<organism evidence="1 2">
    <name type="scientific">Nezara viridula</name>
    <name type="common">Southern green stink bug</name>
    <name type="synonym">Cimex viridulus</name>
    <dbReference type="NCBI Taxonomy" id="85310"/>
    <lineage>
        <taxon>Eukaryota</taxon>
        <taxon>Metazoa</taxon>
        <taxon>Ecdysozoa</taxon>
        <taxon>Arthropoda</taxon>
        <taxon>Hexapoda</taxon>
        <taxon>Insecta</taxon>
        <taxon>Pterygota</taxon>
        <taxon>Neoptera</taxon>
        <taxon>Paraneoptera</taxon>
        <taxon>Hemiptera</taxon>
        <taxon>Heteroptera</taxon>
        <taxon>Panheteroptera</taxon>
        <taxon>Pentatomomorpha</taxon>
        <taxon>Pentatomoidea</taxon>
        <taxon>Pentatomidae</taxon>
        <taxon>Pentatominae</taxon>
        <taxon>Nezara</taxon>
    </lineage>
</organism>
<name>A0A9P0HN69_NEZVI</name>
<keyword evidence="2" id="KW-1185">Reference proteome</keyword>
<proteinExistence type="predicted"/>
<accession>A0A9P0HN69</accession>
<dbReference type="Proteomes" id="UP001152798">
    <property type="component" value="Chromosome 6"/>
</dbReference>
<sequence length="122" mass="13718">MMKRCGQKGYITRVISCYTNRTGTRRILLQQKLITTAIEVLLGTKRTIKRAGVQWQPAYPHVRNPILHCRPSGSPTCPLWVAATRTFLTSSSALRATCITWSATELFQCPSKVPAEWQLEVA</sequence>
<dbReference type="AlphaFoldDB" id="A0A9P0HN69"/>
<protein>
    <submittedName>
        <fullName evidence="1">Uncharacterized protein</fullName>
    </submittedName>
</protein>
<evidence type="ECO:0000313" key="1">
    <source>
        <dbReference type="EMBL" id="CAH1404794.1"/>
    </source>
</evidence>
<gene>
    <name evidence="1" type="ORF">NEZAVI_LOCUS13140</name>
</gene>